<evidence type="ECO:0000259" key="2">
    <source>
        <dbReference type="PROSITE" id="PS51766"/>
    </source>
</evidence>
<evidence type="ECO:0000313" key="4">
    <source>
        <dbReference type="Proteomes" id="UP000787672"/>
    </source>
</evidence>
<protein>
    <submittedName>
        <fullName evidence="3">Dockerin type I repeat-containing protein</fullName>
    </submittedName>
</protein>
<comment type="caution">
    <text evidence="3">The sequence shown here is derived from an EMBL/GenBank/DDBJ whole genome shotgun (WGS) entry which is preliminary data.</text>
</comment>
<evidence type="ECO:0000256" key="1">
    <source>
        <dbReference type="SAM" id="SignalP"/>
    </source>
</evidence>
<reference evidence="3 4" key="1">
    <citation type="submission" date="2021-06" db="EMBL/GenBank/DDBJ databases">
        <authorList>
            <person name="Sun Q."/>
            <person name="Li D."/>
        </authorList>
    </citation>
    <scope>NUCLEOTIDE SEQUENCE [LARGE SCALE GENOMIC DNA]</scope>
    <source>
        <strain evidence="3 4">MSJ-2</strain>
    </source>
</reference>
<keyword evidence="1" id="KW-0732">Signal</keyword>
<dbReference type="PROSITE" id="PS51766">
    <property type="entry name" value="DOCKERIN"/>
    <property type="match status" value="1"/>
</dbReference>
<organism evidence="3 4">
    <name type="scientific">Dysosmobacter acutus</name>
    <dbReference type="NCBI Taxonomy" id="2841504"/>
    <lineage>
        <taxon>Bacteria</taxon>
        <taxon>Bacillati</taxon>
        <taxon>Bacillota</taxon>
        <taxon>Clostridia</taxon>
        <taxon>Eubacteriales</taxon>
        <taxon>Oscillospiraceae</taxon>
        <taxon>Dysosmobacter</taxon>
    </lineage>
</organism>
<accession>A0ABS6F7Y7</accession>
<feature type="domain" description="Dockerin" evidence="2">
    <location>
        <begin position="1547"/>
        <end position="1612"/>
    </location>
</feature>
<evidence type="ECO:0000313" key="3">
    <source>
        <dbReference type="EMBL" id="MBU5626404.1"/>
    </source>
</evidence>
<dbReference type="CDD" id="cd14256">
    <property type="entry name" value="Dockerin_I"/>
    <property type="match status" value="1"/>
</dbReference>
<proteinExistence type="predicted"/>
<feature type="signal peptide" evidence="1">
    <location>
        <begin position="1"/>
        <end position="29"/>
    </location>
</feature>
<sequence length="1613" mass="177402">MRKRITSLFLTLALMLTLIPTGLSTTAEAYLPTPNPNTPHSNNGWVELYGPYGVAALKEYLKDENNTWYMRLTGNISLDDDSFEGITVKGTKYLDLNGYSVDVNRDGGKELTLFEVPEGSTIVVCDSRGGGRIHYDGYLDMDQSCNSEGGQVKFRAIRNLFHVEGTMILNGGELDGGRSKQVWVTYSHAAGSADYYTGYVRQQLYATGIDVDGGTLIMNGGSVCGRGDYRDAIYAWNSGTVVINGGRILGLGGANALRCRDYQPPSVSIRGGYFETRKIDKEHCGRYPGAAHSSPHYVYEEGRYGDVNVKEEHLYPGAKLSTGSHSATVSPPTNVKTNYVKLATTNSNIYNPNIEGSGTVRLTGYTPYYTEDNSWGKLFEQQYLGTTGTGYTPYYIFAIYDKDGKRVSDEIADVFTPGTQPSRTVKVSDFKAKSGGELKLDFLKPYTLRCTVSETLSTTQEYTASYYNEWSFMKDVVDMSGITMTGEVWQADSSDGDTADFIMRPTVTNSTNFSHITSLDYGNFRFIYYVDGQEVTEAEKDIHITSGSNASAITGWGQSFFASLPEGEQSLRCEFDFESNGIPYNLGMTRKVYVFPRIYASTDSGKNYSWREKDKVNCPKKENGALDFVYLRPYTSTSYLTSAGRTTNDYVWQYRSGGEWKDVIVTSTGTGYQQSSSVPGVWINSADGKLATYRSGDYRVMMNFKNVKSYSAAPITVVGRTYDASAREVSLTASKDSTVYNETGCTLTAKFNLGDADWKNSFYADIVLQRDGVPEGAWGKTTGNEVSCRSIYYGNYTQTGDRIFFDSTGTATFDLTRIKRIGEADDDKFVPGTYRFMLKVPYTENDKTKYIYSAPCTIQIDKRATGVDVMVGSENITNGGGTTAANAPSYTMPGNTNIIKLGCQPIQPNATLPRSPTVKWYVDSDREIATIEESTGKLTAHSPGTALVRMKYSGSGADYTRYVKVIIPIEGFRMGEPNFGAAAAGGKTYETVEMPITSVRCYNGTWVENTNNKYMSAVVRTIKGQHAETGIINRLTDPVQYNDKFTATFEIKPKEGYQFVLYTSYISGDSWYKKANSKVIQCSIPGDSSLDSAIFKGCEEGGEYYNGSYVTPANATLYYAYEEPCLKDPTGGTIYLNTVFLTTDEPMEGDPRYGGTLPSNYRNDMLNVRINTIENIFTAGGYPLLSSESKVSKVPDVTGTGTAYAPVLYADKDSATSFNNPGSWYDVLYDGSNPRPDADLMRQRYEAGTYISELVITAGVAADGTKYYFEPNTALVINGYKVQLLHPSDNGTFSQADVYDDVYGYQFLGYSPGKLRATYYIVSDRQPAYNTATVTVAAPVTGEKAAVASDAIVTGVTRTGESEEIVNHGVYVRKLTWFIDANGNGQLDENEECTPENGLTADGKFLGGKTYSVYFELAVTEGMGRLNNEAFTLKVNDLEVPINTTAAQGVYTFPETEIVGYGVSGNVESFNSDTDPVTIQLIEQGASEAAYEVQVSGGTQSGNKFTAPYAFSDVPTGTYTMRVIKQNHVTREYTITVGTEAVTQDVKIHLKGDVTGDGKLDAKDRTFINRHLENSRPLSDYQFLCGDIDGNGVVNAKDRTQINRHLDGSRPLW</sequence>
<gene>
    <name evidence="3" type="ORF">KQI82_05640</name>
</gene>
<dbReference type="InterPro" id="IPR002105">
    <property type="entry name" value="Dockerin_1_rpt"/>
</dbReference>
<dbReference type="Proteomes" id="UP000787672">
    <property type="component" value="Unassembled WGS sequence"/>
</dbReference>
<dbReference type="RefSeq" id="WP_216631892.1">
    <property type="nucleotide sequence ID" value="NZ_JAHLQN010000001.1"/>
</dbReference>
<name>A0ABS6F7Y7_9FIRM</name>
<dbReference type="EMBL" id="JAHLQN010000001">
    <property type="protein sequence ID" value="MBU5626404.1"/>
    <property type="molecule type" value="Genomic_DNA"/>
</dbReference>
<keyword evidence="4" id="KW-1185">Reference proteome</keyword>
<dbReference type="Pfam" id="PF00404">
    <property type="entry name" value="Dockerin_1"/>
    <property type="match status" value="1"/>
</dbReference>
<dbReference type="InterPro" id="IPR016134">
    <property type="entry name" value="Dockerin_dom"/>
</dbReference>
<feature type="chain" id="PRO_5046189609" evidence="1">
    <location>
        <begin position="30"/>
        <end position="1613"/>
    </location>
</feature>